<name>A0A1R4IQT5_9MICC</name>
<proteinExistence type="predicted"/>
<sequence>MWAMDAMTHPLPPLKDLVDRWAIHAAQIQASFPGRPMIEGNQLRSDDGGGSWATLDVVDADHAVLRAWDRDDFRAPEVPIGPELAQQYPAWSHPYLPNDGDRVPTHLLAVWKDGTWRSAGHEGMSEDSLDHVLPMRSVSAMATSLADLVESYEGDSDEDIDDEALPPEEDEVAAACALGAGIDAGTLATLLRHPGLDAEAGAAEARKFTDVLG</sequence>
<evidence type="ECO:0000313" key="1">
    <source>
        <dbReference type="EMBL" id="SJN22088.1"/>
    </source>
</evidence>
<protein>
    <submittedName>
        <fullName evidence="1">Uncharacterized protein</fullName>
    </submittedName>
</protein>
<evidence type="ECO:0000313" key="2">
    <source>
        <dbReference type="Proteomes" id="UP000196230"/>
    </source>
</evidence>
<dbReference type="AlphaFoldDB" id="A0A1R4IQT5"/>
<gene>
    <name evidence="1" type="ORF">FM125_03960</name>
</gene>
<reference evidence="1 2" key="1">
    <citation type="submission" date="2017-02" db="EMBL/GenBank/DDBJ databases">
        <authorList>
            <person name="Peterson S.W."/>
        </authorList>
    </citation>
    <scope>NUCLEOTIDE SEQUENCE [LARGE SCALE GENOMIC DNA]</scope>
    <source>
        <strain evidence="1 2">2B3F</strain>
    </source>
</reference>
<organism evidence="1 2">
    <name type="scientific">Micrococcus lylae</name>
    <dbReference type="NCBI Taxonomy" id="1273"/>
    <lineage>
        <taxon>Bacteria</taxon>
        <taxon>Bacillati</taxon>
        <taxon>Actinomycetota</taxon>
        <taxon>Actinomycetes</taxon>
        <taxon>Micrococcales</taxon>
        <taxon>Micrococcaceae</taxon>
        <taxon>Micrococcus</taxon>
    </lineage>
</organism>
<accession>A0A1R4IQT5</accession>
<dbReference type="EMBL" id="FUKP01000023">
    <property type="protein sequence ID" value="SJN22088.1"/>
    <property type="molecule type" value="Genomic_DNA"/>
</dbReference>
<dbReference type="Proteomes" id="UP000196230">
    <property type="component" value="Unassembled WGS sequence"/>
</dbReference>